<dbReference type="GO" id="GO:0046872">
    <property type="term" value="F:metal ion binding"/>
    <property type="evidence" value="ECO:0007669"/>
    <property type="project" value="UniProtKB-KW"/>
</dbReference>
<keyword evidence="11" id="KW-0378">Hydrolase</keyword>
<keyword evidence="6" id="KW-0479">Metal-binding</keyword>
<dbReference type="EC" id="4.1.1.45" evidence="4"/>
<keyword evidence="7" id="KW-0210">Decarboxylase</keyword>
<evidence type="ECO:0000256" key="5">
    <source>
        <dbReference type="ARBA" id="ARBA00021214"/>
    </source>
</evidence>
<evidence type="ECO:0000256" key="7">
    <source>
        <dbReference type="ARBA" id="ARBA00022793"/>
    </source>
</evidence>
<evidence type="ECO:0000256" key="4">
    <source>
        <dbReference type="ARBA" id="ARBA00012365"/>
    </source>
</evidence>
<organism evidence="11 12">
    <name type="scientific">Prauserella isguenensis</name>
    <dbReference type="NCBI Taxonomy" id="1470180"/>
    <lineage>
        <taxon>Bacteria</taxon>
        <taxon>Bacillati</taxon>
        <taxon>Actinomycetota</taxon>
        <taxon>Actinomycetes</taxon>
        <taxon>Pseudonocardiales</taxon>
        <taxon>Pseudonocardiaceae</taxon>
        <taxon>Prauserella</taxon>
    </lineage>
</organism>
<evidence type="ECO:0000256" key="8">
    <source>
        <dbReference type="ARBA" id="ARBA00022833"/>
    </source>
</evidence>
<dbReference type="Gene3D" id="3.20.20.140">
    <property type="entry name" value="Metal-dependent hydrolases"/>
    <property type="match status" value="1"/>
</dbReference>
<dbReference type="GO" id="GO:0019748">
    <property type="term" value="P:secondary metabolic process"/>
    <property type="evidence" value="ECO:0007669"/>
    <property type="project" value="TreeGrafter"/>
</dbReference>
<gene>
    <name evidence="11" type="ORF">FHS23_002663</name>
</gene>
<protein>
    <recommendedName>
        <fullName evidence="5">2-amino-3-carboxymuconate-6-semialdehyde decarboxylase</fullName>
        <ecNumber evidence="4">4.1.1.45</ecNumber>
    </recommendedName>
    <alternativeName>
        <fullName evidence="10">Picolinate carboxylase</fullName>
    </alternativeName>
</protein>
<keyword evidence="12" id="KW-1185">Reference proteome</keyword>
<evidence type="ECO:0000313" key="12">
    <source>
        <dbReference type="Proteomes" id="UP000550714"/>
    </source>
</evidence>
<evidence type="ECO:0000256" key="9">
    <source>
        <dbReference type="ARBA" id="ARBA00023239"/>
    </source>
</evidence>
<dbReference type="PANTHER" id="PTHR21240">
    <property type="entry name" value="2-AMINO-3-CARBOXYLMUCONATE-6-SEMIALDEHYDE DECARBOXYLASE"/>
    <property type="match status" value="1"/>
</dbReference>
<dbReference type="InterPro" id="IPR032465">
    <property type="entry name" value="ACMSD"/>
</dbReference>
<sequence>MSASSSAGASTVGSIMVGDRDLDDEGVVTFLQHCAHVGAPVFVHPWDMPEGPRLDRWMARWLTGMPAETHPVGPGDDPRRVFDRVPDTLRICFAHGGGSFPFWLGRADNAWHRRGDRVRGKLLSDNASRFLGR</sequence>
<dbReference type="EMBL" id="JACHWU010000003">
    <property type="protein sequence ID" value="MBB3051634.1"/>
    <property type="molecule type" value="Genomic_DNA"/>
</dbReference>
<dbReference type="GO" id="GO:0016787">
    <property type="term" value="F:hydrolase activity"/>
    <property type="evidence" value="ECO:0007669"/>
    <property type="project" value="UniProtKB-KW"/>
</dbReference>
<comment type="similarity">
    <text evidence="2">Belongs to the metallo-dependent hydrolases superfamily. ACMSD family.</text>
</comment>
<dbReference type="InterPro" id="IPR032466">
    <property type="entry name" value="Metal_Hydrolase"/>
</dbReference>
<dbReference type="GO" id="GO:0001760">
    <property type="term" value="F:aminocarboxymuconate-semialdehyde decarboxylase activity"/>
    <property type="evidence" value="ECO:0007669"/>
    <property type="project" value="UniProtKB-EC"/>
</dbReference>
<dbReference type="GO" id="GO:0005829">
    <property type="term" value="C:cytosol"/>
    <property type="evidence" value="ECO:0007669"/>
    <property type="project" value="TreeGrafter"/>
</dbReference>
<dbReference type="PANTHER" id="PTHR21240:SF27">
    <property type="entry name" value="2-AMINO-3-CARBOXYMUCONATE-6-SEMIALDEHYDE DECARBOXYLASE"/>
    <property type="match status" value="1"/>
</dbReference>
<name>A0A839S2V2_9PSEU</name>
<evidence type="ECO:0000256" key="2">
    <source>
        <dbReference type="ARBA" id="ARBA00005871"/>
    </source>
</evidence>
<evidence type="ECO:0000256" key="10">
    <source>
        <dbReference type="ARBA" id="ARBA00031120"/>
    </source>
</evidence>
<evidence type="ECO:0000256" key="3">
    <source>
        <dbReference type="ARBA" id="ARBA00011245"/>
    </source>
</evidence>
<comment type="subunit">
    <text evidence="3">Monomer.</text>
</comment>
<dbReference type="Proteomes" id="UP000550714">
    <property type="component" value="Unassembled WGS sequence"/>
</dbReference>
<keyword evidence="8" id="KW-0862">Zinc</keyword>
<evidence type="ECO:0000256" key="6">
    <source>
        <dbReference type="ARBA" id="ARBA00022723"/>
    </source>
</evidence>
<dbReference type="RefSeq" id="WP_246382165.1">
    <property type="nucleotide sequence ID" value="NZ_JACHWU010000003.1"/>
</dbReference>
<proteinExistence type="inferred from homology"/>
<accession>A0A839S2V2</accession>
<dbReference type="SUPFAM" id="SSF51556">
    <property type="entry name" value="Metallo-dependent hydrolases"/>
    <property type="match status" value="1"/>
</dbReference>
<comment type="caution">
    <text evidence="11">The sequence shown here is derived from an EMBL/GenBank/DDBJ whole genome shotgun (WGS) entry which is preliminary data.</text>
</comment>
<comment type="pathway">
    <text evidence="1">Secondary metabolite metabolism; quinolate metabolism.</text>
</comment>
<keyword evidence="9" id="KW-0456">Lyase</keyword>
<reference evidence="11 12" key="1">
    <citation type="submission" date="2020-08" db="EMBL/GenBank/DDBJ databases">
        <title>Genomic Encyclopedia of Type Strains, Phase III (KMG-III): the genomes of soil and plant-associated and newly described type strains.</title>
        <authorList>
            <person name="Whitman W."/>
        </authorList>
    </citation>
    <scope>NUCLEOTIDE SEQUENCE [LARGE SCALE GENOMIC DNA]</scope>
    <source>
        <strain evidence="11 12">CECT 8577</strain>
    </source>
</reference>
<evidence type="ECO:0000256" key="1">
    <source>
        <dbReference type="ARBA" id="ARBA00005079"/>
    </source>
</evidence>
<evidence type="ECO:0000313" key="11">
    <source>
        <dbReference type="EMBL" id="MBB3051634.1"/>
    </source>
</evidence>
<dbReference type="AlphaFoldDB" id="A0A839S2V2"/>